<evidence type="ECO:0000313" key="2">
    <source>
        <dbReference type="EMBL" id="KAL2488953.1"/>
    </source>
</evidence>
<comment type="caution">
    <text evidence="2">The sequence shown here is derived from an EMBL/GenBank/DDBJ whole genome shotgun (WGS) entry which is preliminary data.</text>
</comment>
<proteinExistence type="predicted"/>
<evidence type="ECO:0000313" key="3">
    <source>
        <dbReference type="Proteomes" id="UP001604277"/>
    </source>
</evidence>
<reference evidence="3" key="1">
    <citation type="submission" date="2024-07" db="EMBL/GenBank/DDBJ databases">
        <title>Two chromosome-level genome assemblies of Korean endemic species Abeliophyllum distichum and Forsythia ovata (Oleaceae).</title>
        <authorList>
            <person name="Jang H."/>
        </authorList>
    </citation>
    <scope>NUCLEOTIDE SEQUENCE [LARGE SCALE GENOMIC DNA]</scope>
</reference>
<keyword evidence="1" id="KW-0175">Coiled coil</keyword>
<feature type="coiled-coil region" evidence="1">
    <location>
        <begin position="77"/>
        <end position="111"/>
    </location>
</feature>
<evidence type="ECO:0000256" key="1">
    <source>
        <dbReference type="SAM" id="Coils"/>
    </source>
</evidence>
<sequence>MGPNMGSSGRADDSRRIPLIVEVSSQPDFDIHAWCEASQDFGKGGHVYGLGLRRPVLDKVGTSNGSSFVPLDGNVALITLQEEFRGACEKINELTRENNELIQKMEDGRREEEKKRIEFKQTILQMFGKRSRSSD</sequence>
<dbReference type="Proteomes" id="UP001604277">
    <property type="component" value="Unassembled WGS sequence"/>
</dbReference>
<dbReference type="EMBL" id="JBFOLJ010000012">
    <property type="protein sequence ID" value="KAL2488953.1"/>
    <property type="molecule type" value="Genomic_DNA"/>
</dbReference>
<keyword evidence="3" id="KW-1185">Reference proteome</keyword>
<protein>
    <submittedName>
        <fullName evidence="2">Uncharacterized protein</fullName>
    </submittedName>
</protein>
<name>A0ABD1RKN0_9LAMI</name>
<gene>
    <name evidence="2" type="ORF">Fot_42245</name>
</gene>
<organism evidence="2 3">
    <name type="scientific">Forsythia ovata</name>
    <dbReference type="NCBI Taxonomy" id="205694"/>
    <lineage>
        <taxon>Eukaryota</taxon>
        <taxon>Viridiplantae</taxon>
        <taxon>Streptophyta</taxon>
        <taxon>Embryophyta</taxon>
        <taxon>Tracheophyta</taxon>
        <taxon>Spermatophyta</taxon>
        <taxon>Magnoliopsida</taxon>
        <taxon>eudicotyledons</taxon>
        <taxon>Gunneridae</taxon>
        <taxon>Pentapetalae</taxon>
        <taxon>asterids</taxon>
        <taxon>lamiids</taxon>
        <taxon>Lamiales</taxon>
        <taxon>Oleaceae</taxon>
        <taxon>Forsythieae</taxon>
        <taxon>Forsythia</taxon>
    </lineage>
</organism>
<accession>A0ABD1RKN0</accession>
<dbReference type="AlphaFoldDB" id="A0ABD1RKN0"/>